<dbReference type="STRING" id="113226.A0A139I004"/>
<evidence type="ECO:0008006" key="3">
    <source>
        <dbReference type="Google" id="ProtNLM"/>
    </source>
</evidence>
<dbReference type="InterPro" id="IPR029063">
    <property type="entry name" value="SAM-dependent_MTases_sf"/>
</dbReference>
<dbReference type="OrthoDB" id="417697at2759"/>
<reference evidence="1 2" key="1">
    <citation type="submission" date="2015-07" db="EMBL/GenBank/DDBJ databases">
        <title>Comparative genomics of the Sigatoka disease complex on banana suggests a link between parallel evolutionary changes in Pseudocercospora fijiensis and Pseudocercospora eumusae and increased virulence on the banana host.</title>
        <authorList>
            <person name="Chang T.-C."/>
            <person name="Salvucci A."/>
            <person name="Crous P.W."/>
            <person name="Stergiopoulos I."/>
        </authorList>
    </citation>
    <scope>NUCLEOTIDE SEQUENCE [LARGE SCALE GENOMIC DNA]</scope>
    <source>
        <strain evidence="1 2">CBS 116634</strain>
    </source>
</reference>
<dbReference type="SUPFAM" id="SSF53335">
    <property type="entry name" value="S-adenosyl-L-methionine-dependent methyltransferases"/>
    <property type="match status" value="1"/>
</dbReference>
<protein>
    <recommendedName>
        <fullName evidence="3">Methyltransferase type 11 domain-containing protein</fullName>
    </recommendedName>
</protein>
<gene>
    <name evidence="1" type="ORF">AC579_204</name>
</gene>
<sequence length="251" mass="27646">MGDTAENRRVNEEHDFISSGLGYVLHPTITRSLEDSRGSNSEKLRVADVSQGDQFSATASLPFSPQETIVDQITFQSVIKPGSIPPESRGIYDVVCIRLLHASLEIDQWDEAMQNLVALLKPGAWLQWVDWDPMTARIATVKPGAPDGILRGLLSDYADAMRAAKVGNTYRIANAMRPNLEELDSDMYTIDPSVELSKIIASGAISYLQQNGKYTSAEAQDVGIKTEQEIDQAGSLCFFDLWSHIGRKPVC</sequence>
<proteinExistence type="predicted"/>
<accession>A0A139I004</accession>
<evidence type="ECO:0000313" key="2">
    <source>
        <dbReference type="Proteomes" id="UP000073492"/>
    </source>
</evidence>
<comment type="caution">
    <text evidence="1">The sequence shown here is derived from an EMBL/GenBank/DDBJ whole genome shotgun (WGS) entry which is preliminary data.</text>
</comment>
<organism evidence="1 2">
    <name type="scientific">Pseudocercospora musae</name>
    <dbReference type="NCBI Taxonomy" id="113226"/>
    <lineage>
        <taxon>Eukaryota</taxon>
        <taxon>Fungi</taxon>
        <taxon>Dikarya</taxon>
        <taxon>Ascomycota</taxon>
        <taxon>Pezizomycotina</taxon>
        <taxon>Dothideomycetes</taxon>
        <taxon>Dothideomycetidae</taxon>
        <taxon>Mycosphaerellales</taxon>
        <taxon>Mycosphaerellaceae</taxon>
        <taxon>Pseudocercospora</taxon>
    </lineage>
</organism>
<keyword evidence="2" id="KW-1185">Reference proteome</keyword>
<name>A0A139I004_9PEZI</name>
<dbReference type="Proteomes" id="UP000073492">
    <property type="component" value="Unassembled WGS sequence"/>
</dbReference>
<evidence type="ECO:0000313" key="1">
    <source>
        <dbReference type="EMBL" id="KXT08054.1"/>
    </source>
</evidence>
<dbReference type="AlphaFoldDB" id="A0A139I004"/>
<dbReference type="EMBL" id="LFZO01000497">
    <property type="protein sequence ID" value="KXT08054.1"/>
    <property type="molecule type" value="Genomic_DNA"/>
</dbReference>